<evidence type="ECO:0000256" key="1">
    <source>
        <dbReference type="SAM" id="MobiDB-lite"/>
    </source>
</evidence>
<feature type="region of interest" description="Disordered" evidence="1">
    <location>
        <begin position="163"/>
        <end position="201"/>
    </location>
</feature>
<organism evidence="2 3">
    <name type="scientific">Corynebacterium kalidii</name>
    <dbReference type="NCBI Taxonomy" id="2931982"/>
    <lineage>
        <taxon>Bacteria</taxon>
        <taxon>Bacillati</taxon>
        <taxon>Actinomycetota</taxon>
        <taxon>Actinomycetes</taxon>
        <taxon>Mycobacteriales</taxon>
        <taxon>Corynebacteriaceae</taxon>
        <taxon>Corynebacterium</taxon>
    </lineage>
</organism>
<keyword evidence="3" id="KW-1185">Reference proteome</keyword>
<dbReference type="RefSeq" id="WP_244803228.1">
    <property type="nucleotide sequence ID" value="NZ_JALIEA010000008.1"/>
</dbReference>
<dbReference type="Proteomes" id="UP001139207">
    <property type="component" value="Unassembled WGS sequence"/>
</dbReference>
<evidence type="ECO:0000313" key="3">
    <source>
        <dbReference type="Proteomes" id="UP001139207"/>
    </source>
</evidence>
<gene>
    <name evidence="2" type="ORF">MUN33_01940</name>
</gene>
<evidence type="ECO:0000313" key="2">
    <source>
        <dbReference type="EMBL" id="MCJ7857481.1"/>
    </source>
</evidence>
<dbReference type="EMBL" id="JALIEA010000008">
    <property type="protein sequence ID" value="MCJ7857481.1"/>
    <property type="molecule type" value="Genomic_DNA"/>
</dbReference>
<feature type="compositionally biased region" description="Basic and acidic residues" evidence="1">
    <location>
        <begin position="271"/>
        <end position="283"/>
    </location>
</feature>
<dbReference type="InterPro" id="IPR027961">
    <property type="entry name" value="DUF4442"/>
</dbReference>
<dbReference type="Gene3D" id="3.10.129.10">
    <property type="entry name" value="Hotdog Thioesterase"/>
    <property type="match status" value="1"/>
</dbReference>
<dbReference type="InterPro" id="IPR029069">
    <property type="entry name" value="HotDog_dom_sf"/>
</dbReference>
<feature type="compositionally biased region" description="Gly residues" evidence="1">
    <location>
        <begin position="284"/>
        <end position="295"/>
    </location>
</feature>
<accession>A0A9X1WFD9</accession>
<dbReference type="SUPFAM" id="SSF54637">
    <property type="entry name" value="Thioesterase/thiol ester dehydrase-isomerase"/>
    <property type="match status" value="1"/>
</dbReference>
<proteinExistence type="predicted"/>
<feature type="region of interest" description="Disordered" evidence="1">
    <location>
        <begin position="271"/>
        <end position="295"/>
    </location>
</feature>
<name>A0A9X1WFD9_9CORY</name>
<dbReference type="Pfam" id="PF14539">
    <property type="entry name" value="DUF4442"/>
    <property type="match status" value="1"/>
</dbReference>
<protein>
    <submittedName>
        <fullName evidence="2">DUF4442 domain-containing protein</fullName>
    </submittedName>
</protein>
<reference evidence="2" key="1">
    <citation type="submission" date="2022-04" db="EMBL/GenBank/DDBJ databases">
        <title>Corynebacterium kalidii LD5P10.</title>
        <authorList>
            <person name="Sun J.Q."/>
        </authorList>
    </citation>
    <scope>NUCLEOTIDE SEQUENCE</scope>
    <source>
        <strain evidence="2">LD5P10</strain>
    </source>
</reference>
<sequence>MTSRTNPSRARQLVRKAQGQVMKRVFSGPQAFERSLDVWPPLAGAGVKVRNISDDWSRGDVVLRLGPLNRNMHGAAFGGTLFAMTDILFGTLVMKRLGKDYEAWTRTGSFQYLNPGRNGAKLVVEVDDALIAEIIGKVTAHGYYNVAFTSVIRNQDGTVVGIGQQDLHVRPRKGREASRATAADGSTTPRGVGESAPPLEPRGITLASLVTAVAWRAWGSDADAPERGGKLNSVLSHSRRIPQPEDQARYVAAEALTTGALSREQILELHIPERFLPDGDGGERGNGGDGGEPTS</sequence>
<dbReference type="AlphaFoldDB" id="A0A9X1WFD9"/>
<comment type="caution">
    <text evidence="2">The sequence shown here is derived from an EMBL/GenBank/DDBJ whole genome shotgun (WGS) entry which is preliminary data.</text>
</comment>